<evidence type="ECO:0000313" key="1">
    <source>
        <dbReference type="EMBL" id="KAK9132642.1"/>
    </source>
</evidence>
<gene>
    <name evidence="1" type="ORF">Scep_012170</name>
</gene>
<protein>
    <submittedName>
        <fullName evidence="1">Uncharacterized protein</fullName>
    </submittedName>
</protein>
<evidence type="ECO:0000313" key="2">
    <source>
        <dbReference type="Proteomes" id="UP001419268"/>
    </source>
</evidence>
<dbReference type="EMBL" id="JBBNAG010000005">
    <property type="protein sequence ID" value="KAK9132642.1"/>
    <property type="molecule type" value="Genomic_DNA"/>
</dbReference>
<dbReference type="Proteomes" id="UP001419268">
    <property type="component" value="Unassembled WGS sequence"/>
</dbReference>
<comment type="caution">
    <text evidence="1">The sequence shown here is derived from an EMBL/GenBank/DDBJ whole genome shotgun (WGS) entry which is preliminary data.</text>
</comment>
<reference evidence="1 2" key="1">
    <citation type="submission" date="2024-01" db="EMBL/GenBank/DDBJ databases">
        <title>Genome assemblies of Stephania.</title>
        <authorList>
            <person name="Yang L."/>
        </authorList>
    </citation>
    <scope>NUCLEOTIDE SEQUENCE [LARGE SCALE GENOMIC DNA]</scope>
    <source>
        <strain evidence="1">JXDWG</strain>
        <tissue evidence="1">Leaf</tissue>
    </source>
</reference>
<name>A0AAP0JF25_9MAGN</name>
<keyword evidence="2" id="KW-1185">Reference proteome</keyword>
<proteinExistence type="predicted"/>
<accession>A0AAP0JF25</accession>
<sequence length="112" mass="12511">MGSGAKRNMPGIDDEDEYDYCWNCGDNDYYEENCNDDYGLIEWDDIILRQYPSLLGGSEYICSNCDCGSIGRSVGFGQLTNSFNQNLWITNVTPGRDINPNAVVSNAIVTMK</sequence>
<organism evidence="1 2">
    <name type="scientific">Stephania cephalantha</name>
    <dbReference type="NCBI Taxonomy" id="152367"/>
    <lineage>
        <taxon>Eukaryota</taxon>
        <taxon>Viridiplantae</taxon>
        <taxon>Streptophyta</taxon>
        <taxon>Embryophyta</taxon>
        <taxon>Tracheophyta</taxon>
        <taxon>Spermatophyta</taxon>
        <taxon>Magnoliopsida</taxon>
        <taxon>Ranunculales</taxon>
        <taxon>Menispermaceae</taxon>
        <taxon>Menispermoideae</taxon>
        <taxon>Cissampelideae</taxon>
        <taxon>Stephania</taxon>
    </lineage>
</organism>
<dbReference type="AlphaFoldDB" id="A0AAP0JF25"/>